<organism evidence="2 3">
    <name type="scientific">Dreissena polymorpha</name>
    <name type="common">Zebra mussel</name>
    <name type="synonym">Mytilus polymorpha</name>
    <dbReference type="NCBI Taxonomy" id="45954"/>
    <lineage>
        <taxon>Eukaryota</taxon>
        <taxon>Metazoa</taxon>
        <taxon>Spiralia</taxon>
        <taxon>Lophotrochozoa</taxon>
        <taxon>Mollusca</taxon>
        <taxon>Bivalvia</taxon>
        <taxon>Autobranchia</taxon>
        <taxon>Heteroconchia</taxon>
        <taxon>Euheterodonta</taxon>
        <taxon>Imparidentia</taxon>
        <taxon>Neoheterodontei</taxon>
        <taxon>Myida</taxon>
        <taxon>Dreissenoidea</taxon>
        <taxon>Dreissenidae</taxon>
        <taxon>Dreissena</taxon>
    </lineage>
</organism>
<evidence type="ECO:0000256" key="1">
    <source>
        <dbReference type="SAM" id="MobiDB-lite"/>
    </source>
</evidence>
<dbReference type="EMBL" id="JAIWYP010000007">
    <property type="protein sequence ID" value="KAH3795416.1"/>
    <property type="molecule type" value="Genomic_DNA"/>
</dbReference>
<evidence type="ECO:0000313" key="2">
    <source>
        <dbReference type="EMBL" id="KAH3795416.1"/>
    </source>
</evidence>
<evidence type="ECO:0000313" key="3">
    <source>
        <dbReference type="Proteomes" id="UP000828390"/>
    </source>
</evidence>
<feature type="region of interest" description="Disordered" evidence="1">
    <location>
        <begin position="1"/>
        <end position="30"/>
    </location>
</feature>
<feature type="compositionally biased region" description="Basic and acidic residues" evidence="1">
    <location>
        <begin position="1"/>
        <end position="12"/>
    </location>
</feature>
<reference evidence="2" key="1">
    <citation type="journal article" date="2019" name="bioRxiv">
        <title>The Genome of the Zebra Mussel, Dreissena polymorpha: A Resource for Invasive Species Research.</title>
        <authorList>
            <person name="McCartney M.A."/>
            <person name="Auch B."/>
            <person name="Kono T."/>
            <person name="Mallez S."/>
            <person name="Zhang Y."/>
            <person name="Obille A."/>
            <person name="Becker A."/>
            <person name="Abrahante J.E."/>
            <person name="Garbe J."/>
            <person name="Badalamenti J.P."/>
            <person name="Herman A."/>
            <person name="Mangelson H."/>
            <person name="Liachko I."/>
            <person name="Sullivan S."/>
            <person name="Sone E.D."/>
            <person name="Koren S."/>
            <person name="Silverstein K.A.T."/>
            <person name="Beckman K.B."/>
            <person name="Gohl D.M."/>
        </authorList>
    </citation>
    <scope>NUCLEOTIDE SEQUENCE</scope>
    <source>
        <strain evidence="2">Duluth1</strain>
        <tissue evidence="2">Whole animal</tissue>
    </source>
</reference>
<reference evidence="2" key="2">
    <citation type="submission" date="2020-11" db="EMBL/GenBank/DDBJ databases">
        <authorList>
            <person name="McCartney M.A."/>
            <person name="Auch B."/>
            <person name="Kono T."/>
            <person name="Mallez S."/>
            <person name="Becker A."/>
            <person name="Gohl D.M."/>
            <person name="Silverstein K.A.T."/>
            <person name="Koren S."/>
            <person name="Bechman K.B."/>
            <person name="Herman A."/>
            <person name="Abrahante J.E."/>
            <person name="Garbe J."/>
        </authorList>
    </citation>
    <scope>NUCLEOTIDE SEQUENCE</scope>
    <source>
        <strain evidence="2">Duluth1</strain>
        <tissue evidence="2">Whole animal</tissue>
    </source>
</reference>
<dbReference type="Proteomes" id="UP000828390">
    <property type="component" value="Unassembled WGS sequence"/>
</dbReference>
<keyword evidence="3" id="KW-1185">Reference proteome</keyword>
<proteinExistence type="predicted"/>
<gene>
    <name evidence="2" type="ORF">DPMN_148966</name>
</gene>
<accession>A0A9D4FF25</accession>
<protein>
    <submittedName>
        <fullName evidence="2">Uncharacterized protein</fullName>
    </submittedName>
</protein>
<dbReference type="AlphaFoldDB" id="A0A9D4FF25"/>
<sequence length="128" mass="14539">MASRSQQEDDSYKIGLSSGGGEQERPLTVKEQRLLDALKDLNMDPQTVRRLTKKIDEERKPRVSPFKYSMPGFQSYPEIGTYHFPKLSSFSGEDNKGEATLDAFRYEIPALTTKGTFTEKQIMLGLRS</sequence>
<comment type="caution">
    <text evidence="2">The sequence shown here is derived from an EMBL/GenBank/DDBJ whole genome shotgun (WGS) entry which is preliminary data.</text>
</comment>
<name>A0A9D4FF25_DREPO</name>